<organism evidence="1 2">
    <name type="scientific">Saprolegnia parasitica (strain CBS 223.65)</name>
    <dbReference type="NCBI Taxonomy" id="695850"/>
    <lineage>
        <taxon>Eukaryota</taxon>
        <taxon>Sar</taxon>
        <taxon>Stramenopiles</taxon>
        <taxon>Oomycota</taxon>
        <taxon>Saprolegniomycetes</taxon>
        <taxon>Saprolegniales</taxon>
        <taxon>Saprolegniaceae</taxon>
        <taxon>Saprolegnia</taxon>
    </lineage>
</organism>
<dbReference type="VEuPathDB" id="FungiDB:SPRG_01901"/>
<protein>
    <recommendedName>
        <fullName evidence="3">F-box domain-containing protein</fullName>
    </recommendedName>
</protein>
<dbReference type="OMA" id="CKIHIFN"/>
<evidence type="ECO:0000313" key="1">
    <source>
        <dbReference type="EMBL" id="KDO33087.1"/>
    </source>
</evidence>
<accession>A0A067D245</accession>
<dbReference type="AlphaFoldDB" id="A0A067D245"/>
<dbReference type="Proteomes" id="UP000030745">
    <property type="component" value="Unassembled WGS sequence"/>
</dbReference>
<gene>
    <name evidence="1" type="ORF">SPRG_01901</name>
</gene>
<sequence length="311" mass="33995">MTTKRARGTLTPALALDHVRLSIVQSLRSWQDVVAFLGALPASSLDRPLTALRDLPLTWRNFIEQWPMPCLDYMSPEAMHLALAALPAIPSIEIYCVTTLEETPSGHHDDLGALAAAWSTKIECVDKPVDTDSVDFCRRVLPHCSRLKLLSFEASVCADVLPLLPSSVCKIHIFNNNSNFGDGGVVWRIAAPLQQWLSTGHDKRVVIHGPLPPDDAAAVADVVVTATSLVELNLYQAPELAHALEGKALSRKTRAESWSVLSLPSLSLVAFVNHADFWSNLASLVQVLRPIKTLMDLFETHDVTLADVYAG</sequence>
<evidence type="ECO:0000313" key="2">
    <source>
        <dbReference type="Proteomes" id="UP000030745"/>
    </source>
</evidence>
<proteinExistence type="predicted"/>
<dbReference type="RefSeq" id="XP_012195857.1">
    <property type="nucleotide sequence ID" value="XM_012340467.1"/>
</dbReference>
<dbReference type="OrthoDB" id="4951847at2759"/>
<dbReference type="EMBL" id="KK583193">
    <property type="protein sequence ID" value="KDO33087.1"/>
    <property type="molecule type" value="Genomic_DNA"/>
</dbReference>
<evidence type="ECO:0008006" key="3">
    <source>
        <dbReference type="Google" id="ProtNLM"/>
    </source>
</evidence>
<name>A0A067D245_SAPPC</name>
<keyword evidence="2" id="KW-1185">Reference proteome</keyword>
<dbReference type="KEGG" id="spar:SPRG_01901"/>
<reference evidence="1 2" key="1">
    <citation type="journal article" date="2013" name="PLoS Genet.">
        <title>Distinctive expansion of potential virulence genes in the genome of the oomycete fish pathogen Saprolegnia parasitica.</title>
        <authorList>
            <person name="Jiang R.H."/>
            <person name="de Bruijn I."/>
            <person name="Haas B.J."/>
            <person name="Belmonte R."/>
            <person name="Lobach L."/>
            <person name="Christie J."/>
            <person name="van den Ackerveken G."/>
            <person name="Bottin A."/>
            <person name="Bulone V."/>
            <person name="Diaz-Moreno S.M."/>
            <person name="Dumas B."/>
            <person name="Fan L."/>
            <person name="Gaulin E."/>
            <person name="Govers F."/>
            <person name="Grenville-Briggs L.J."/>
            <person name="Horner N.R."/>
            <person name="Levin J.Z."/>
            <person name="Mammella M."/>
            <person name="Meijer H.J."/>
            <person name="Morris P."/>
            <person name="Nusbaum C."/>
            <person name="Oome S."/>
            <person name="Phillips A.J."/>
            <person name="van Rooyen D."/>
            <person name="Rzeszutek E."/>
            <person name="Saraiva M."/>
            <person name="Secombes C.J."/>
            <person name="Seidl M.F."/>
            <person name="Snel B."/>
            <person name="Stassen J.H."/>
            <person name="Sykes S."/>
            <person name="Tripathy S."/>
            <person name="van den Berg H."/>
            <person name="Vega-Arreguin J.C."/>
            <person name="Wawra S."/>
            <person name="Young S.K."/>
            <person name="Zeng Q."/>
            <person name="Dieguez-Uribeondo J."/>
            <person name="Russ C."/>
            <person name="Tyler B.M."/>
            <person name="van West P."/>
        </authorList>
    </citation>
    <scope>NUCLEOTIDE SEQUENCE [LARGE SCALE GENOMIC DNA]</scope>
    <source>
        <strain evidence="1 2">CBS 223.65</strain>
    </source>
</reference>
<dbReference type="GeneID" id="24124479"/>